<reference evidence="2" key="1">
    <citation type="journal article" date="2021" name="PeerJ">
        <title>Extensive microbial diversity within the chicken gut microbiome revealed by metagenomics and culture.</title>
        <authorList>
            <person name="Gilroy R."/>
            <person name="Ravi A."/>
            <person name="Getino M."/>
            <person name="Pursley I."/>
            <person name="Horton D.L."/>
            <person name="Alikhan N.F."/>
            <person name="Baker D."/>
            <person name="Gharbi K."/>
            <person name="Hall N."/>
            <person name="Watson M."/>
            <person name="Adriaenssens E.M."/>
            <person name="Foster-Nyarko E."/>
            <person name="Jarju S."/>
            <person name="Secka A."/>
            <person name="Antonio M."/>
            <person name="Oren A."/>
            <person name="Chaudhuri R.R."/>
            <person name="La Ragione R."/>
            <person name="Hildebrand F."/>
            <person name="Pallen M.J."/>
        </authorList>
    </citation>
    <scope>NUCLEOTIDE SEQUENCE</scope>
    <source>
        <strain evidence="2">CHK179-7159</strain>
    </source>
</reference>
<evidence type="ECO:0000313" key="3">
    <source>
        <dbReference type="Proteomes" id="UP000886858"/>
    </source>
</evidence>
<comment type="caution">
    <text evidence="2">The sequence shown here is derived from an EMBL/GenBank/DDBJ whole genome shotgun (WGS) entry which is preliminary data.</text>
</comment>
<dbReference type="SUPFAM" id="SSF55729">
    <property type="entry name" value="Acyl-CoA N-acyltransferases (Nat)"/>
    <property type="match status" value="1"/>
</dbReference>
<proteinExistence type="predicted"/>
<feature type="domain" description="N-acetyltransferase" evidence="1">
    <location>
        <begin position="8"/>
        <end position="172"/>
    </location>
</feature>
<dbReference type="CDD" id="cd04301">
    <property type="entry name" value="NAT_SF"/>
    <property type="match status" value="1"/>
</dbReference>
<dbReference type="Proteomes" id="UP000886858">
    <property type="component" value="Unassembled WGS sequence"/>
</dbReference>
<dbReference type="Pfam" id="PF13302">
    <property type="entry name" value="Acetyltransf_3"/>
    <property type="match status" value="1"/>
</dbReference>
<accession>A0A9D2I485</accession>
<dbReference type="EMBL" id="DWYY01000015">
    <property type="protein sequence ID" value="HJA91762.1"/>
    <property type="molecule type" value="Genomic_DNA"/>
</dbReference>
<evidence type="ECO:0000313" key="2">
    <source>
        <dbReference type="EMBL" id="HJA91762.1"/>
    </source>
</evidence>
<gene>
    <name evidence="2" type="ORF">H9717_01350</name>
</gene>
<name>A0A9D2I485_9FIRM</name>
<protein>
    <submittedName>
        <fullName evidence="2">GNAT family N-acetyltransferase</fullName>
    </submittedName>
</protein>
<organism evidence="2 3">
    <name type="scientific">Candidatus Eisenbergiella merdipullorum</name>
    <dbReference type="NCBI Taxonomy" id="2838553"/>
    <lineage>
        <taxon>Bacteria</taxon>
        <taxon>Bacillati</taxon>
        <taxon>Bacillota</taxon>
        <taxon>Clostridia</taxon>
        <taxon>Lachnospirales</taxon>
        <taxon>Lachnospiraceae</taxon>
        <taxon>Eisenbergiella</taxon>
    </lineage>
</organism>
<dbReference type="GO" id="GO:0016747">
    <property type="term" value="F:acyltransferase activity, transferring groups other than amino-acyl groups"/>
    <property type="evidence" value="ECO:0007669"/>
    <property type="project" value="InterPro"/>
</dbReference>
<dbReference type="PROSITE" id="PS51186">
    <property type="entry name" value="GNAT"/>
    <property type="match status" value="1"/>
</dbReference>
<dbReference type="PANTHER" id="PTHR43792">
    <property type="entry name" value="GNAT FAMILY, PUTATIVE (AFU_ORTHOLOGUE AFUA_3G00765)-RELATED-RELATED"/>
    <property type="match status" value="1"/>
</dbReference>
<dbReference type="InterPro" id="IPR016181">
    <property type="entry name" value="Acyl_CoA_acyltransferase"/>
</dbReference>
<dbReference type="Gene3D" id="3.40.630.30">
    <property type="match status" value="1"/>
</dbReference>
<dbReference type="InterPro" id="IPR051531">
    <property type="entry name" value="N-acetyltransferase"/>
</dbReference>
<evidence type="ECO:0000259" key="1">
    <source>
        <dbReference type="PROSITE" id="PS51186"/>
    </source>
</evidence>
<dbReference type="InterPro" id="IPR000182">
    <property type="entry name" value="GNAT_dom"/>
</dbReference>
<reference evidence="2" key="2">
    <citation type="submission" date="2021-04" db="EMBL/GenBank/DDBJ databases">
        <authorList>
            <person name="Gilroy R."/>
        </authorList>
    </citation>
    <scope>NUCLEOTIDE SEQUENCE</scope>
    <source>
        <strain evidence="2">CHK179-7159</strain>
    </source>
</reference>
<sequence>MLLETGRLRIRYINRDDWKSLQEIWKDFASSEYAQYDVWHNTDTADVRKRAARWEEGNRGTEHLFFAVCLKDIMIGYVVFHKRGDGYEVGYCSHSAYQGKGYARESLLALMDYFQGMGVTRLTAGTALKNLPSVKLLQTTGFRQTGTEQVSFYKDRTGDDIIFDGGIYEWTP</sequence>
<dbReference type="AlphaFoldDB" id="A0A9D2I485"/>